<evidence type="ECO:0000313" key="4">
    <source>
        <dbReference type="EMBL" id="MFD2036560.1"/>
    </source>
</evidence>
<dbReference type="PANTHER" id="PTHR20857:SF15">
    <property type="entry name" value="THIAMINE-PHOSPHATE SYNTHASE"/>
    <property type="match status" value="1"/>
</dbReference>
<dbReference type="InterPro" id="IPR013785">
    <property type="entry name" value="Aldolase_TIM"/>
</dbReference>
<dbReference type="Pfam" id="PF02581">
    <property type="entry name" value="TMP-TENI"/>
    <property type="match status" value="1"/>
</dbReference>
<keyword evidence="2" id="KW-0784">Thiamine biosynthesis</keyword>
<evidence type="ECO:0000256" key="2">
    <source>
        <dbReference type="ARBA" id="ARBA00022977"/>
    </source>
</evidence>
<sequence length="215" mass="24340">MRKKETKSTCNLELLVISSPTPVSNEAENINRLFEAGLGVFHLRKPNSDLELLSKLISQIDPKYHGRIAIHQHHQLAAEFGLKRLHFTEMERNKTPISKLIKIKERGMKISTSLHDISALNELSHFDYTFFSPVFDSISKEGYQSSVSADFVLEKPKNSPEVIALGGIHLGNIDLVKSMNFDGAAVLGAIWNEEENRRIEILIDLIETCVKLNYR</sequence>
<name>A0ABW4VSH9_9BACT</name>
<evidence type="ECO:0000259" key="3">
    <source>
        <dbReference type="Pfam" id="PF02581"/>
    </source>
</evidence>
<gene>
    <name evidence="4" type="ORF">ACFSKL_17265</name>
</gene>
<comment type="pathway">
    <text evidence="1">Cofactor biosynthesis; thiamine diphosphate biosynthesis.</text>
</comment>
<protein>
    <submittedName>
        <fullName evidence="4">Thiamine phosphate synthase</fullName>
    </submittedName>
</protein>
<feature type="domain" description="Thiamine phosphate synthase/TenI" evidence="3">
    <location>
        <begin position="16"/>
        <end position="190"/>
    </location>
</feature>
<comment type="caution">
    <text evidence="4">The sequence shown here is derived from an EMBL/GenBank/DDBJ whole genome shotgun (WGS) entry which is preliminary data.</text>
</comment>
<evidence type="ECO:0000256" key="1">
    <source>
        <dbReference type="ARBA" id="ARBA00004948"/>
    </source>
</evidence>
<dbReference type="Proteomes" id="UP001597361">
    <property type="component" value="Unassembled WGS sequence"/>
</dbReference>
<dbReference type="CDD" id="cd00564">
    <property type="entry name" value="TMP_TenI"/>
    <property type="match status" value="1"/>
</dbReference>
<dbReference type="Gene3D" id="3.20.20.70">
    <property type="entry name" value="Aldolase class I"/>
    <property type="match status" value="1"/>
</dbReference>
<evidence type="ECO:0000313" key="5">
    <source>
        <dbReference type="Proteomes" id="UP001597361"/>
    </source>
</evidence>
<dbReference type="InterPro" id="IPR022998">
    <property type="entry name" value="ThiamineP_synth_TenI"/>
</dbReference>
<dbReference type="InterPro" id="IPR036206">
    <property type="entry name" value="ThiamineP_synth_sf"/>
</dbReference>
<keyword evidence="5" id="KW-1185">Reference proteome</keyword>
<reference evidence="5" key="1">
    <citation type="journal article" date="2019" name="Int. J. Syst. Evol. Microbiol.">
        <title>The Global Catalogue of Microorganisms (GCM) 10K type strain sequencing project: providing services to taxonomists for standard genome sequencing and annotation.</title>
        <authorList>
            <consortium name="The Broad Institute Genomics Platform"/>
            <consortium name="The Broad Institute Genome Sequencing Center for Infectious Disease"/>
            <person name="Wu L."/>
            <person name="Ma J."/>
        </authorList>
    </citation>
    <scope>NUCLEOTIDE SEQUENCE [LARGE SCALE GENOMIC DNA]</scope>
    <source>
        <strain evidence="5">CGMCC 1.15180</strain>
    </source>
</reference>
<accession>A0ABW4VSH9</accession>
<dbReference type="PANTHER" id="PTHR20857">
    <property type="entry name" value="THIAMINE-PHOSPHATE PYROPHOSPHORYLASE"/>
    <property type="match status" value="1"/>
</dbReference>
<organism evidence="4 5">
    <name type="scientific">Belliella marina</name>
    <dbReference type="NCBI Taxonomy" id="1644146"/>
    <lineage>
        <taxon>Bacteria</taxon>
        <taxon>Pseudomonadati</taxon>
        <taxon>Bacteroidota</taxon>
        <taxon>Cytophagia</taxon>
        <taxon>Cytophagales</taxon>
        <taxon>Cyclobacteriaceae</taxon>
        <taxon>Belliella</taxon>
    </lineage>
</organism>
<dbReference type="SUPFAM" id="SSF51391">
    <property type="entry name" value="Thiamin phosphate synthase"/>
    <property type="match status" value="1"/>
</dbReference>
<proteinExistence type="predicted"/>
<dbReference type="EMBL" id="JBHUHR010000045">
    <property type="protein sequence ID" value="MFD2036560.1"/>
    <property type="molecule type" value="Genomic_DNA"/>
</dbReference>
<dbReference type="RefSeq" id="WP_376887688.1">
    <property type="nucleotide sequence ID" value="NZ_JBHUHR010000045.1"/>
</dbReference>